<keyword evidence="3" id="KW-1185">Reference proteome</keyword>
<sequence length="103" mass="11417">MSYYFMAAMTPHDADVYREYQQKTAAIVAQHNCTPLSANAEFKIVAGDTQPNVIVLLEFPSEADFDNWWNSDEYAVVKRLRENSAETVIGVGFGGEVKIPGIG</sequence>
<dbReference type="InterPro" id="IPR011008">
    <property type="entry name" value="Dimeric_a/b-barrel"/>
</dbReference>
<gene>
    <name evidence="2" type="ORF">GCM10023321_47590</name>
</gene>
<organism evidence="2 3">
    <name type="scientific">Pseudonocardia eucalypti</name>
    <dbReference type="NCBI Taxonomy" id="648755"/>
    <lineage>
        <taxon>Bacteria</taxon>
        <taxon>Bacillati</taxon>
        <taxon>Actinomycetota</taxon>
        <taxon>Actinomycetes</taxon>
        <taxon>Pseudonocardiales</taxon>
        <taxon>Pseudonocardiaceae</taxon>
        <taxon>Pseudonocardia</taxon>
    </lineage>
</organism>
<dbReference type="Gene3D" id="3.30.70.100">
    <property type="match status" value="1"/>
</dbReference>
<dbReference type="EMBL" id="BAABJP010000026">
    <property type="protein sequence ID" value="GAA5162256.1"/>
    <property type="molecule type" value="Genomic_DNA"/>
</dbReference>
<comment type="caution">
    <text evidence="2">The sequence shown here is derived from an EMBL/GenBank/DDBJ whole genome shotgun (WGS) entry which is preliminary data.</text>
</comment>
<evidence type="ECO:0000259" key="1">
    <source>
        <dbReference type="Pfam" id="PF07045"/>
    </source>
</evidence>
<protein>
    <recommendedName>
        <fullName evidence="1">DUF1330 domain-containing protein</fullName>
    </recommendedName>
</protein>
<dbReference type="InterPro" id="IPR010753">
    <property type="entry name" value="DUF1330"/>
</dbReference>
<dbReference type="PANTHER" id="PTHR41521">
    <property type="match status" value="1"/>
</dbReference>
<feature type="domain" description="DUF1330" evidence="1">
    <location>
        <begin position="4"/>
        <end position="88"/>
    </location>
</feature>
<reference evidence="3" key="1">
    <citation type="journal article" date="2019" name="Int. J. Syst. Evol. Microbiol.">
        <title>The Global Catalogue of Microorganisms (GCM) 10K type strain sequencing project: providing services to taxonomists for standard genome sequencing and annotation.</title>
        <authorList>
            <consortium name="The Broad Institute Genomics Platform"/>
            <consortium name="The Broad Institute Genome Sequencing Center for Infectious Disease"/>
            <person name="Wu L."/>
            <person name="Ma J."/>
        </authorList>
    </citation>
    <scope>NUCLEOTIDE SEQUENCE [LARGE SCALE GENOMIC DNA]</scope>
    <source>
        <strain evidence="3">JCM 18303</strain>
    </source>
</reference>
<dbReference type="PANTHER" id="PTHR41521:SF4">
    <property type="entry name" value="BLR0684 PROTEIN"/>
    <property type="match status" value="1"/>
</dbReference>
<dbReference type="Pfam" id="PF07045">
    <property type="entry name" value="DUF1330"/>
    <property type="match status" value="1"/>
</dbReference>
<evidence type="ECO:0000313" key="2">
    <source>
        <dbReference type="EMBL" id="GAA5162256.1"/>
    </source>
</evidence>
<proteinExistence type="predicted"/>
<evidence type="ECO:0000313" key="3">
    <source>
        <dbReference type="Proteomes" id="UP001428817"/>
    </source>
</evidence>
<accession>A0ABP9QI30</accession>
<name>A0ABP9QI30_9PSEU</name>
<dbReference type="RefSeq" id="WP_185065933.1">
    <property type="nucleotide sequence ID" value="NZ_BAABJP010000026.1"/>
</dbReference>
<dbReference type="Proteomes" id="UP001428817">
    <property type="component" value="Unassembled WGS sequence"/>
</dbReference>
<dbReference type="SUPFAM" id="SSF54909">
    <property type="entry name" value="Dimeric alpha+beta barrel"/>
    <property type="match status" value="1"/>
</dbReference>